<evidence type="ECO:0000313" key="2">
    <source>
        <dbReference type="Proteomes" id="UP000091857"/>
    </source>
</evidence>
<sequence length="110" mass="12676">MVSNGNAVSISQSVIPVFKDENFEFWNIKTKTLFKSQDLWDLVEKVYPDPGKETRLKENKKKDSKILFFIQQVVHESVFSKIIAATIARNAWATLQMVHQSTSKVITIKF</sequence>
<comment type="caution">
    <text evidence="1">The sequence shown here is derived from an EMBL/GenBank/DDBJ whole genome shotgun (WGS) entry which is preliminary data.</text>
</comment>
<accession>A0ACB7G6J8</accession>
<keyword evidence="2" id="KW-1185">Reference proteome</keyword>
<dbReference type="EMBL" id="CM004402">
    <property type="protein sequence ID" value="KAG8635857.1"/>
    <property type="molecule type" value="Genomic_DNA"/>
</dbReference>
<evidence type="ECO:0000313" key="1">
    <source>
        <dbReference type="EMBL" id="KAG8635857.1"/>
    </source>
</evidence>
<proteinExistence type="predicted"/>
<protein>
    <submittedName>
        <fullName evidence="1">Uncharacterized protein</fullName>
    </submittedName>
</protein>
<gene>
    <name evidence="1" type="ORF">MANES_16G066750v8</name>
</gene>
<name>A0ACB7G6J8_MANES</name>
<organism evidence="1 2">
    <name type="scientific">Manihot esculenta</name>
    <name type="common">Cassava</name>
    <name type="synonym">Jatropha manihot</name>
    <dbReference type="NCBI Taxonomy" id="3983"/>
    <lineage>
        <taxon>Eukaryota</taxon>
        <taxon>Viridiplantae</taxon>
        <taxon>Streptophyta</taxon>
        <taxon>Embryophyta</taxon>
        <taxon>Tracheophyta</taxon>
        <taxon>Spermatophyta</taxon>
        <taxon>Magnoliopsida</taxon>
        <taxon>eudicotyledons</taxon>
        <taxon>Gunneridae</taxon>
        <taxon>Pentapetalae</taxon>
        <taxon>rosids</taxon>
        <taxon>fabids</taxon>
        <taxon>Malpighiales</taxon>
        <taxon>Euphorbiaceae</taxon>
        <taxon>Crotonoideae</taxon>
        <taxon>Manihoteae</taxon>
        <taxon>Manihot</taxon>
    </lineage>
</organism>
<dbReference type="Proteomes" id="UP000091857">
    <property type="component" value="Chromosome 16"/>
</dbReference>
<reference evidence="2" key="1">
    <citation type="journal article" date="2016" name="Nat. Biotechnol.">
        <title>Sequencing wild and cultivated cassava and related species reveals extensive interspecific hybridization and genetic diversity.</title>
        <authorList>
            <person name="Bredeson J.V."/>
            <person name="Lyons J.B."/>
            <person name="Prochnik S.E."/>
            <person name="Wu G.A."/>
            <person name="Ha C.M."/>
            <person name="Edsinger-Gonzales E."/>
            <person name="Grimwood J."/>
            <person name="Schmutz J."/>
            <person name="Rabbi I.Y."/>
            <person name="Egesi C."/>
            <person name="Nauluvula P."/>
            <person name="Lebot V."/>
            <person name="Ndunguru J."/>
            <person name="Mkamilo G."/>
            <person name="Bart R.S."/>
            <person name="Setter T.L."/>
            <person name="Gleadow R.M."/>
            <person name="Kulakow P."/>
            <person name="Ferguson M.E."/>
            <person name="Rounsley S."/>
            <person name="Rokhsar D.S."/>
        </authorList>
    </citation>
    <scope>NUCLEOTIDE SEQUENCE [LARGE SCALE GENOMIC DNA]</scope>
    <source>
        <strain evidence="2">cv. AM560-2</strain>
    </source>
</reference>